<reference evidence="1" key="1">
    <citation type="submission" date="2014-09" db="EMBL/GenBank/DDBJ databases">
        <authorList>
            <person name="Magalhaes I.L.F."/>
            <person name="Oliveira U."/>
            <person name="Santos F.R."/>
            <person name="Vidigal T.H.D.A."/>
            <person name="Brescovit A.D."/>
            <person name="Santos A.J."/>
        </authorList>
    </citation>
    <scope>NUCLEOTIDE SEQUENCE</scope>
    <source>
        <tissue evidence="1">Shoot tissue taken approximately 20 cm above the soil surface</tissue>
    </source>
</reference>
<organism evidence="1">
    <name type="scientific">Arundo donax</name>
    <name type="common">Giant reed</name>
    <name type="synonym">Donax arundinaceus</name>
    <dbReference type="NCBI Taxonomy" id="35708"/>
    <lineage>
        <taxon>Eukaryota</taxon>
        <taxon>Viridiplantae</taxon>
        <taxon>Streptophyta</taxon>
        <taxon>Embryophyta</taxon>
        <taxon>Tracheophyta</taxon>
        <taxon>Spermatophyta</taxon>
        <taxon>Magnoliopsida</taxon>
        <taxon>Liliopsida</taxon>
        <taxon>Poales</taxon>
        <taxon>Poaceae</taxon>
        <taxon>PACMAD clade</taxon>
        <taxon>Arundinoideae</taxon>
        <taxon>Arundineae</taxon>
        <taxon>Arundo</taxon>
    </lineage>
</organism>
<name>A0A0A8Y393_ARUDO</name>
<evidence type="ECO:0000313" key="1">
    <source>
        <dbReference type="EMBL" id="JAD18227.1"/>
    </source>
</evidence>
<dbReference type="EMBL" id="GBRH01279668">
    <property type="protein sequence ID" value="JAD18227.1"/>
    <property type="molecule type" value="Transcribed_RNA"/>
</dbReference>
<dbReference type="AlphaFoldDB" id="A0A0A8Y393"/>
<accession>A0A0A8Y393</accession>
<sequence>MNQKHKKSKNMFNEGTDGDQKIPRACETVFCLNQSFRPRVIYFATT</sequence>
<protein>
    <submittedName>
        <fullName evidence="1">Uncharacterized protein</fullName>
    </submittedName>
</protein>
<proteinExistence type="predicted"/>
<reference evidence="1" key="2">
    <citation type="journal article" date="2015" name="Data Brief">
        <title>Shoot transcriptome of the giant reed, Arundo donax.</title>
        <authorList>
            <person name="Barrero R.A."/>
            <person name="Guerrero F.D."/>
            <person name="Moolhuijzen P."/>
            <person name="Goolsby J.A."/>
            <person name="Tidwell J."/>
            <person name="Bellgard S.E."/>
            <person name="Bellgard M.I."/>
        </authorList>
    </citation>
    <scope>NUCLEOTIDE SEQUENCE</scope>
    <source>
        <tissue evidence="1">Shoot tissue taken approximately 20 cm above the soil surface</tissue>
    </source>
</reference>